<gene>
    <name evidence="1" type="ORF">FB45DRAFT_1092915</name>
</gene>
<evidence type="ECO:0000313" key="1">
    <source>
        <dbReference type="EMBL" id="KAJ7621289.1"/>
    </source>
</evidence>
<proteinExistence type="predicted"/>
<protein>
    <recommendedName>
        <fullName evidence="3">Condensation domain-containing protein</fullName>
    </recommendedName>
</protein>
<organism evidence="1 2">
    <name type="scientific">Roridomyces roridus</name>
    <dbReference type="NCBI Taxonomy" id="1738132"/>
    <lineage>
        <taxon>Eukaryota</taxon>
        <taxon>Fungi</taxon>
        <taxon>Dikarya</taxon>
        <taxon>Basidiomycota</taxon>
        <taxon>Agaricomycotina</taxon>
        <taxon>Agaricomycetes</taxon>
        <taxon>Agaricomycetidae</taxon>
        <taxon>Agaricales</taxon>
        <taxon>Marasmiineae</taxon>
        <taxon>Mycenaceae</taxon>
        <taxon>Roridomyces</taxon>
    </lineage>
</organism>
<dbReference type="Proteomes" id="UP001221142">
    <property type="component" value="Unassembled WGS sequence"/>
</dbReference>
<evidence type="ECO:0008006" key="3">
    <source>
        <dbReference type="Google" id="ProtNLM"/>
    </source>
</evidence>
<dbReference type="AlphaFoldDB" id="A0AAD7BHR9"/>
<dbReference type="InterPro" id="IPR023213">
    <property type="entry name" value="CAT-like_dom_sf"/>
</dbReference>
<keyword evidence="2" id="KW-1185">Reference proteome</keyword>
<name>A0AAD7BHR9_9AGAR</name>
<dbReference type="Gene3D" id="3.30.559.10">
    <property type="entry name" value="Chloramphenicol acetyltransferase-like domain"/>
    <property type="match status" value="1"/>
</dbReference>
<accession>A0AAD7BHR9</accession>
<evidence type="ECO:0000313" key="2">
    <source>
        <dbReference type="Proteomes" id="UP001221142"/>
    </source>
</evidence>
<dbReference type="PANTHER" id="PTHR42034:SF1">
    <property type="entry name" value="CONDENSATION DOMAIN-CONTAINING PROTEIN"/>
    <property type="match status" value="1"/>
</dbReference>
<dbReference type="EMBL" id="JARKIF010000016">
    <property type="protein sequence ID" value="KAJ7621289.1"/>
    <property type="molecule type" value="Genomic_DNA"/>
</dbReference>
<sequence>MSAEQLLVNFNYDQFLWKECSDGLFDKGGQTIFLAVHLRLAVTKSEEAVREAASHVWIALRHQIPVIAASLELDGSDTPLLTYRVLEEQQVSEWAARTLVVHTQPSLDLNALREELGAQKVPSPSGDYTHMHVVLPSSSGAIDQLGFLLHVHHSLLDGNGAKASMHAFLTQFAKQIDSSGAGDVQFRWGEEAERLTPALWSVLHPSEPLLIKPDSSEEPSFSHAMYAALGEEMQRAGRFTQNAYGFRPREGDKSPWPAYRHTDLVFSEEESEKLLRSMKSQPYTMTVLAHAALVMVTMFFNPASSQFAEHTLNNWTIIDVRHRLAEPFCSRHGFAGYAISPASLFLPVSLFLASDGTLLPLDRETLFKAVEDLGERYRSQKAVHPGYMPLAADLFSRGLKQGYAAGLVPPNQCYSWVSDGKGEDRFDSTYNDEKGSPAFDLTRFFTSINQPDPAPSFRLSSWRGVFEISADFNENVISREEVKEYLVKWKEFMVLVMQ</sequence>
<reference evidence="1" key="1">
    <citation type="submission" date="2023-03" db="EMBL/GenBank/DDBJ databases">
        <title>Massive genome expansion in bonnet fungi (Mycena s.s.) driven by repeated elements and novel gene families across ecological guilds.</title>
        <authorList>
            <consortium name="Lawrence Berkeley National Laboratory"/>
            <person name="Harder C.B."/>
            <person name="Miyauchi S."/>
            <person name="Viragh M."/>
            <person name="Kuo A."/>
            <person name="Thoen E."/>
            <person name="Andreopoulos B."/>
            <person name="Lu D."/>
            <person name="Skrede I."/>
            <person name="Drula E."/>
            <person name="Henrissat B."/>
            <person name="Morin E."/>
            <person name="Kohler A."/>
            <person name="Barry K."/>
            <person name="LaButti K."/>
            <person name="Morin E."/>
            <person name="Salamov A."/>
            <person name="Lipzen A."/>
            <person name="Mereny Z."/>
            <person name="Hegedus B."/>
            <person name="Baldrian P."/>
            <person name="Stursova M."/>
            <person name="Weitz H."/>
            <person name="Taylor A."/>
            <person name="Grigoriev I.V."/>
            <person name="Nagy L.G."/>
            <person name="Martin F."/>
            <person name="Kauserud H."/>
        </authorList>
    </citation>
    <scope>NUCLEOTIDE SEQUENCE</scope>
    <source>
        <strain evidence="1">9284</strain>
    </source>
</reference>
<comment type="caution">
    <text evidence="1">The sequence shown here is derived from an EMBL/GenBank/DDBJ whole genome shotgun (WGS) entry which is preliminary data.</text>
</comment>
<dbReference type="Gene3D" id="3.30.559.30">
    <property type="entry name" value="Nonribosomal peptide synthetase, condensation domain"/>
    <property type="match status" value="1"/>
</dbReference>
<dbReference type="PANTHER" id="PTHR42034">
    <property type="entry name" value="CHROMOSOME 7, WHOLE GENOME SHOTGUN SEQUENCE-RELATED"/>
    <property type="match status" value="1"/>
</dbReference>